<evidence type="ECO:0000256" key="1">
    <source>
        <dbReference type="SAM" id="MobiDB-lite"/>
    </source>
</evidence>
<proteinExistence type="predicted"/>
<evidence type="ECO:0000313" key="3">
    <source>
        <dbReference type="Proteomes" id="UP000000305"/>
    </source>
</evidence>
<dbReference type="EMBL" id="GL732854">
    <property type="protein sequence ID" value="EFX64255.1"/>
    <property type="molecule type" value="Genomic_DNA"/>
</dbReference>
<dbReference type="KEGG" id="dpx:DAPPUDRAFT_118346"/>
<dbReference type="AlphaFoldDB" id="E9HVH7"/>
<name>E9HVH7_DAPPU</name>
<dbReference type="InParanoid" id="E9HVH7"/>
<dbReference type="Proteomes" id="UP000000305">
    <property type="component" value="Unassembled WGS sequence"/>
</dbReference>
<evidence type="ECO:0000313" key="2">
    <source>
        <dbReference type="EMBL" id="EFX64255.1"/>
    </source>
</evidence>
<dbReference type="HOGENOM" id="CLU_1190914_0_0_1"/>
<reference evidence="2 3" key="1">
    <citation type="journal article" date="2011" name="Science">
        <title>The ecoresponsive genome of Daphnia pulex.</title>
        <authorList>
            <person name="Colbourne J.K."/>
            <person name="Pfrender M.E."/>
            <person name="Gilbert D."/>
            <person name="Thomas W.K."/>
            <person name="Tucker A."/>
            <person name="Oakley T.H."/>
            <person name="Tokishita S."/>
            <person name="Aerts A."/>
            <person name="Arnold G.J."/>
            <person name="Basu M.K."/>
            <person name="Bauer D.J."/>
            <person name="Caceres C.E."/>
            <person name="Carmel L."/>
            <person name="Casola C."/>
            <person name="Choi J.H."/>
            <person name="Detter J.C."/>
            <person name="Dong Q."/>
            <person name="Dusheyko S."/>
            <person name="Eads B.D."/>
            <person name="Frohlich T."/>
            <person name="Geiler-Samerotte K.A."/>
            <person name="Gerlach D."/>
            <person name="Hatcher P."/>
            <person name="Jogdeo S."/>
            <person name="Krijgsveld J."/>
            <person name="Kriventseva E.V."/>
            <person name="Kultz D."/>
            <person name="Laforsch C."/>
            <person name="Lindquist E."/>
            <person name="Lopez J."/>
            <person name="Manak J.R."/>
            <person name="Muller J."/>
            <person name="Pangilinan J."/>
            <person name="Patwardhan R.P."/>
            <person name="Pitluck S."/>
            <person name="Pritham E.J."/>
            <person name="Rechtsteiner A."/>
            <person name="Rho M."/>
            <person name="Rogozin I.B."/>
            <person name="Sakarya O."/>
            <person name="Salamov A."/>
            <person name="Schaack S."/>
            <person name="Shapiro H."/>
            <person name="Shiga Y."/>
            <person name="Skalitzky C."/>
            <person name="Smith Z."/>
            <person name="Souvorov A."/>
            <person name="Sung W."/>
            <person name="Tang Z."/>
            <person name="Tsuchiya D."/>
            <person name="Tu H."/>
            <person name="Vos H."/>
            <person name="Wang M."/>
            <person name="Wolf Y.I."/>
            <person name="Yamagata H."/>
            <person name="Yamada T."/>
            <person name="Ye Y."/>
            <person name="Shaw J.R."/>
            <person name="Andrews J."/>
            <person name="Crease T.J."/>
            <person name="Tang H."/>
            <person name="Lucas S.M."/>
            <person name="Robertson H.M."/>
            <person name="Bork P."/>
            <person name="Koonin E.V."/>
            <person name="Zdobnov E.M."/>
            <person name="Grigoriev I.V."/>
            <person name="Lynch M."/>
            <person name="Boore J.L."/>
        </authorList>
    </citation>
    <scope>NUCLEOTIDE SEQUENCE [LARGE SCALE GENOMIC DNA]</scope>
</reference>
<accession>E9HVH7</accession>
<gene>
    <name evidence="2" type="ORF">DAPPUDRAFT_118346</name>
</gene>
<protein>
    <submittedName>
        <fullName evidence="2">Uncharacterized protein</fullName>
    </submittedName>
</protein>
<feature type="region of interest" description="Disordered" evidence="1">
    <location>
        <begin position="71"/>
        <end position="94"/>
    </location>
</feature>
<organism evidence="2 3">
    <name type="scientific">Daphnia pulex</name>
    <name type="common">Water flea</name>
    <dbReference type="NCBI Taxonomy" id="6669"/>
    <lineage>
        <taxon>Eukaryota</taxon>
        <taxon>Metazoa</taxon>
        <taxon>Ecdysozoa</taxon>
        <taxon>Arthropoda</taxon>
        <taxon>Crustacea</taxon>
        <taxon>Branchiopoda</taxon>
        <taxon>Diplostraca</taxon>
        <taxon>Cladocera</taxon>
        <taxon>Anomopoda</taxon>
        <taxon>Daphniidae</taxon>
        <taxon>Daphnia</taxon>
    </lineage>
</organism>
<keyword evidence="3" id="KW-1185">Reference proteome</keyword>
<sequence>METLTGCRMEHLRHVILRWRTIHILHLQIIVDNHSDSNAATLNYPHPDASLADLQAFCNRRRNPTAATAYAPSLPTAKSSPGPTRCAEQEGTGIARDGSPEWRSSCNINGVSALSDFEDVTFDLLEKLENITFIEKCFRILVVFVGNLSNFQNHHPTYDFPVCNLLLEMGVVVSMRFGTGDRHQSRPLGLSNFDLDRTCLLLLRIARPITLIAINHYLDIIRCERYADLKQFV</sequence>